<dbReference type="AlphaFoldDB" id="A0A2T0SQ28"/>
<dbReference type="EMBL" id="PVTE01000014">
    <property type="protein sequence ID" value="PRY35506.1"/>
    <property type="molecule type" value="Genomic_DNA"/>
</dbReference>
<reference evidence="2 3" key="1">
    <citation type="submission" date="2018-03" db="EMBL/GenBank/DDBJ databases">
        <title>Genomic Encyclopedia of Archaeal and Bacterial Type Strains, Phase II (KMG-II): from individual species to whole genera.</title>
        <authorList>
            <person name="Goeker M."/>
        </authorList>
    </citation>
    <scope>NUCLEOTIDE SEQUENCE [LARGE SCALE GENOMIC DNA]</scope>
    <source>
        <strain evidence="2 3">DSM 28354</strain>
    </source>
</reference>
<keyword evidence="3" id="KW-1185">Reference proteome</keyword>
<dbReference type="PROSITE" id="PS50213">
    <property type="entry name" value="FAS1"/>
    <property type="match status" value="2"/>
</dbReference>
<proteinExistence type="predicted"/>
<gene>
    <name evidence="2" type="ORF">CLV58_11491</name>
</gene>
<evidence type="ECO:0000313" key="2">
    <source>
        <dbReference type="EMBL" id="PRY35506.1"/>
    </source>
</evidence>
<organism evidence="2 3">
    <name type="scientific">Spirosoma oryzae</name>
    <dbReference type="NCBI Taxonomy" id="1469603"/>
    <lineage>
        <taxon>Bacteria</taxon>
        <taxon>Pseudomonadati</taxon>
        <taxon>Bacteroidota</taxon>
        <taxon>Cytophagia</taxon>
        <taxon>Cytophagales</taxon>
        <taxon>Cytophagaceae</taxon>
        <taxon>Spirosoma</taxon>
    </lineage>
</organism>
<dbReference type="GO" id="GO:0005615">
    <property type="term" value="C:extracellular space"/>
    <property type="evidence" value="ECO:0007669"/>
    <property type="project" value="TreeGrafter"/>
</dbReference>
<dbReference type="Gene3D" id="2.30.180.10">
    <property type="entry name" value="FAS1 domain"/>
    <property type="match status" value="2"/>
</dbReference>
<protein>
    <submittedName>
        <fullName evidence="2">Putative surface protein with fasciclin (FAS1) repeats</fullName>
    </submittedName>
</protein>
<dbReference type="InterPro" id="IPR000782">
    <property type="entry name" value="FAS1_domain"/>
</dbReference>
<dbReference type="RefSeq" id="WP_106139018.1">
    <property type="nucleotide sequence ID" value="NZ_PVTE01000014.1"/>
</dbReference>
<dbReference type="InterPro" id="IPR036378">
    <property type="entry name" value="FAS1_dom_sf"/>
</dbReference>
<feature type="domain" description="FAS1" evidence="1">
    <location>
        <begin position="45"/>
        <end position="207"/>
    </location>
</feature>
<feature type="domain" description="FAS1" evidence="1">
    <location>
        <begin position="218"/>
        <end position="359"/>
    </location>
</feature>
<dbReference type="Pfam" id="PF02469">
    <property type="entry name" value="Fasciclin"/>
    <property type="match status" value="2"/>
</dbReference>
<name>A0A2T0SQ28_9BACT</name>
<accession>A0A2T0SQ28</accession>
<dbReference type="SMART" id="SM00554">
    <property type="entry name" value="FAS1"/>
    <property type="match status" value="2"/>
</dbReference>
<dbReference type="PANTHER" id="PTHR10900">
    <property type="entry name" value="PERIOSTIN-RELATED"/>
    <property type="match status" value="1"/>
</dbReference>
<dbReference type="OrthoDB" id="1119934at2"/>
<dbReference type="PANTHER" id="PTHR10900:SF77">
    <property type="entry name" value="FI19380P1"/>
    <property type="match status" value="1"/>
</dbReference>
<dbReference type="SUPFAM" id="SSF82153">
    <property type="entry name" value="FAS1 domain"/>
    <property type="match status" value="2"/>
</dbReference>
<evidence type="ECO:0000259" key="1">
    <source>
        <dbReference type="PROSITE" id="PS50213"/>
    </source>
</evidence>
<dbReference type="InterPro" id="IPR050904">
    <property type="entry name" value="Adhesion/Biosynth-related"/>
</dbReference>
<comment type="caution">
    <text evidence="2">The sequence shown here is derived from an EMBL/GenBank/DDBJ whole genome shotgun (WGS) entry which is preliminary data.</text>
</comment>
<dbReference type="Proteomes" id="UP000238375">
    <property type="component" value="Unassembled WGS sequence"/>
</dbReference>
<evidence type="ECO:0000313" key="3">
    <source>
        <dbReference type="Proteomes" id="UP000238375"/>
    </source>
</evidence>
<sequence length="361" mass="36817">MSTNRRTVISRTVAFVSLSVLAMLGYLTACKPNNDNTPTLSTINDLLVNGNGSAGNRFTLLNLAIQRANLGATLSQAGTYTLFAPTDDAFKSAGYADANAINNLSVAQLQAILQYHLLGTRLDATSIPTAFNTPQTTAAGSSLYISRGTLTTTSSATGTSTTGTSTTATSTSATSTTASVFSVNGARILSTGTAASNGVIYPINRVLLPPAFGDIAATLQAIPTLYPSLSFSFLSAAVSRAGITSVLTSTTAPITVFAPTNAAFTAAVPAIQSVGDINAMPVDSLRKILTYHVVPSRVYTPLVTAGSSLTTAQGGTITVGASTTALTVTGRRNGGTASTITLPDVTASNGVIHVIDRLLLP</sequence>